<organism evidence="8 9">
    <name type="scientific">Curtobacterium herbarum</name>
    <dbReference type="NCBI Taxonomy" id="150122"/>
    <lineage>
        <taxon>Bacteria</taxon>
        <taxon>Bacillati</taxon>
        <taxon>Actinomycetota</taxon>
        <taxon>Actinomycetes</taxon>
        <taxon>Micrococcales</taxon>
        <taxon>Microbacteriaceae</taxon>
        <taxon>Curtobacterium</taxon>
    </lineage>
</organism>
<feature type="domain" description="Response regulatory" evidence="7">
    <location>
        <begin position="3"/>
        <end position="119"/>
    </location>
</feature>
<dbReference type="Proteomes" id="UP001501742">
    <property type="component" value="Unassembled WGS sequence"/>
</dbReference>
<dbReference type="Pfam" id="PF00072">
    <property type="entry name" value="Response_reg"/>
    <property type="match status" value="1"/>
</dbReference>
<dbReference type="Pfam" id="PF00196">
    <property type="entry name" value="GerE"/>
    <property type="match status" value="1"/>
</dbReference>
<dbReference type="PANTHER" id="PTHR43214">
    <property type="entry name" value="TWO-COMPONENT RESPONSE REGULATOR"/>
    <property type="match status" value="1"/>
</dbReference>
<dbReference type="Gene3D" id="3.40.50.2300">
    <property type="match status" value="1"/>
</dbReference>
<evidence type="ECO:0000256" key="3">
    <source>
        <dbReference type="ARBA" id="ARBA00023125"/>
    </source>
</evidence>
<dbReference type="InterPro" id="IPR058245">
    <property type="entry name" value="NreC/VraR/RcsB-like_REC"/>
</dbReference>
<dbReference type="RefSeq" id="WP_204609532.1">
    <property type="nucleotide sequence ID" value="NZ_BAAAJX010000002.1"/>
</dbReference>
<evidence type="ECO:0000259" key="6">
    <source>
        <dbReference type="PROSITE" id="PS50043"/>
    </source>
</evidence>
<keyword evidence="4" id="KW-0804">Transcription</keyword>
<dbReference type="SUPFAM" id="SSF52172">
    <property type="entry name" value="CheY-like"/>
    <property type="match status" value="1"/>
</dbReference>
<keyword evidence="9" id="KW-1185">Reference proteome</keyword>
<keyword evidence="3" id="KW-0238">DNA-binding</keyword>
<evidence type="ECO:0000259" key="7">
    <source>
        <dbReference type="PROSITE" id="PS50110"/>
    </source>
</evidence>
<dbReference type="InterPro" id="IPR016032">
    <property type="entry name" value="Sig_transdc_resp-reg_C-effctor"/>
</dbReference>
<evidence type="ECO:0000256" key="4">
    <source>
        <dbReference type="ARBA" id="ARBA00023163"/>
    </source>
</evidence>
<evidence type="ECO:0000313" key="9">
    <source>
        <dbReference type="Proteomes" id="UP001501742"/>
    </source>
</evidence>
<evidence type="ECO:0000256" key="1">
    <source>
        <dbReference type="ARBA" id="ARBA00022553"/>
    </source>
</evidence>
<sequence>MIRVVIVDDQAVVRTGLSMMVDAEPDLTVVGQAPNGAEAIALCVDLRPDVVLMDVRMPVLDGISATRSIVSAGTAGAVVILTTFDDEEYLLDAVQAGALGFLLKDAGPDLIAAGVRAAHTGDTLIAPSMTRALLENRLLGVRSGSGTAGSVAGGAAGGAAGSATPAPPAEHAPALASLSAREREVLTALVRGASNAQIAKDLWISEATVKTHISSVLGKVGAASRVQAVVFAYESGFVRPDWSA</sequence>
<dbReference type="InterPro" id="IPR001789">
    <property type="entry name" value="Sig_transdc_resp-reg_receiver"/>
</dbReference>
<dbReference type="SUPFAM" id="SSF46894">
    <property type="entry name" value="C-terminal effector domain of the bipartite response regulators"/>
    <property type="match status" value="1"/>
</dbReference>
<reference evidence="8 9" key="1">
    <citation type="journal article" date="2019" name="Int. J. Syst. Evol. Microbiol.">
        <title>The Global Catalogue of Microorganisms (GCM) 10K type strain sequencing project: providing services to taxonomists for standard genome sequencing and annotation.</title>
        <authorList>
            <consortium name="The Broad Institute Genomics Platform"/>
            <consortium name="The Broad Institute Genome Sequencing Center for Infectious Disease"/>
            <person name="Wu L."/>
            <person name="Ma J."/>
        </authorList>
    </citation>
    <scope>NUCLEOTIDE SEQUENCE [LARGE SCALE GENOMIC DNA]</scope>
    <source>
        <strain evidence="8 9">JCM 12140</strain>
    </source>
</reference>
<dbReference type="InterPro" id="IPR000792">
    <property type="entry name" value="Tscrpt_reg_LuxR_C"/>
</dbReference>
<dbReference type="InterPro" id="IPR039420">
    <property type="entry name" value="WalR-like"/>
</dbReference>
<dbReference type="SMART" id="SM00448">
    <property type="entry name" value="REC"/>
    <property type="match status" value="1"/>
</dbReference>
<dbReference type="PROSITE" id="PS00622">
    <property type="entry name" value="HTH_LUXR_1"/>
    <property type="match status" value="1"/>
</dbReference>
<comment type="caution">
    <text evidence="8">The sequence shown here is derived from an EMBL/GenBank/DDBJ whole genome shotgun (WGS) entry which is preliminary data.</text>
</comment>
<dbReference type="EMBL" id="BAAAJX010000002">
    <property type="protein sequence ID" value="GAA1491807.1"/>
    <property type="molecule type" value="Genomic_DNA"/>
</dbReference>
<accession>A0ABN1Z8B3</accession>
<feature type="domain" description="HTH luxR-type" evidence="6">
    <location>
        <begin position="171"/>
        <end position="236"/>
    </location>
</feature>
<name>A0ABN1Z8B3_9MICO</name>
<dbReference type="PANTHER" id="PTHR43214:SF24">
    <property type="entry name" value="TRANSCRIPTIONAL REGULATORY PROTEIN NARL-RELATED"/>
    <property type="match status" value="1"/>
</dbReference>
<dbReference type="PROSITE" id="PS50110">
    <property type="entry name" value="RESPONSE_REGULATORY"/>
    <property type="match status" value="1"/>
</dbReference>
<dbReference type="InterPro" id="IPR011006">
    <property type="entry name" value="CheY-like_superfamily"/>
</dbReference>
<evidence type="ECO:0000256" key="2">
    <source>
        <dbReference type="ARBA" id="ARBA00023015"/>
    </source>
</evidence>
<feature type="modified residue" description="4-aspartylphosphate" evidence="5">
    <location>
        <position position="54"/>
    </location>
</feature>
<protein>
    <submittedName>
        <fullName evidence="8">Response regulator transcription factor</fullName>
    </submittedName>
</protein>
<dbReference type="PROSITE" id="PS50043">
    <property type="entry name" value="HTH_LUXR_2"/>
    <property type="match status" value="1"/>
</dbReference>
<gene>
    <name evidence="8" type="ORF">GCM10009627_01530</name>
</gene>
<proteinExistence type="predicted"/>
<keyword evidence="1 5" id="KW-0597">Phosphoprotein</keyword>
<dbReference type="CDD" id="cd06170">
    <property type="entry name" value="LuxR_C_like"/>
    <property type="match status" value="1"/>
</dbReference>
<dbReference type="PRINTS" id="PR00038">
    <property type="entry name" value="HTHLUXR"/>
</dbReference>
<dbReference type="SMART" id="SM00421">
    <property type="entry name" value="HTH_LUXR"/>
    <property type="match status" value="1"/>
</dbReference>
<dbReference type="CDD" id="cd17535">
    <property type="entry name" value="REC_NarL-like"/>
    <property type="match status" value="1"/>
</dbReference>
<keyword evidence="2" id="KW-0805">Transcription regulation</keyword>
<evidence type="ECO:0000313" key="8">
    <source>
        <dbReference type="EMBL" id="GAA1491807.1"/>
    </source>
</evidence>
<evidence type="ECO:0000256" key="5">
    <source>
        <dbReference type="PROSITE-ProRule" id="PRU00169"/>
    </source>
</evidence>